<organism evidence="1 2">
    <name type="scientific">Rhododendron molle</name>
    <name type="common">Chinese azalea</name>
    <name type="synonym">Azalea mollis</name>
    <dbReference type="NCBI Taxonomy" id="49168"/>
    <lineage>
        <taxon>Eukaryota</taxon>
        <taxon>Viridiplantae</taxon>
        <taxon>Streptophyta</taxon>
        <taxon>Embryophyta</taxon>
        <taxon>Tracheophyta</taxon>
        <taxon>Spermatophyta</taxon>
        <taxon>Magnoliopsida</taxon>
        <taxon>eudicotyledons</taxon>
        <taxon>Gunneridae</taxon>
        <taxon>Pentapetalae</taxon>
        <taxon>asterids</taxon>
        <taxon>Ericales</taxon>
        <taxon>Ericaceae</taxon>
        <taxon>Ericoideae</taxon>
        <taxon>Rhodoreae</taxon>
        <taxon>Rhododendron</taxon>
    </lineage>
</organism>
<gene>
    <name evidence="1" type="ORF">RHMOL_Rhmol09G0128500</name>
</gene>
<reference evidence="1" key="1">
    <citation type="submission" date="2022-02" db="EMBL/GenBank/DDBJ databases">
        <title>Plant Genome Project.</title>
        <authorList>
            <person name="Zhang R.-G."/>
        </authorList>
    </citation>
    <scope>NUCLEOTIDE SEQUENCE</scope>
    <source>
        <strain evidence="1">AT1</strain>
    </source>
</reference>
<protein>
    <submittedName>
        <fullName evidence="1">Uncharacterized protein</fullName>
    </submittedName>
</protein>
<comment type="caution">
    <text evidence="1">The sequence shown here is derived from an EMBL/GenBank/DDBJ whole genome shotgun (WGS) entry which is preliminary data.</text>
</comment>
<keyword evidence="2" id="KW-1185">Reference proteome</keyword>
<sequence length="113" mass="13168">MAETIAHSLMENLEELMSSKRDLIREEVDQIAWLHTYLQLLIAFLKDLQIKFKDREGAKKLEARIRDVVYEAETTIDLFVVNTVLKEEEGMITKRMEEIGHGRSLNLGHVKKD</sequence>
<name>A0ACC0MCX3_RHOML</name>
<dbReference type="Proteomes" id="UP001062846">
    <property type="component" value="Chromosome 9"/>
</dbReference>
<accession>A0ACC0MCX3</accession>
<evidence type="ECO:0000313" key="1">
    <source>
        <dbReference type="EMBL" id="KAI8538754.1"/>
    </source>
</evidence>
<proteinExistence type="predicted"/>
<dbReference type="EMBL" id="CM046396">
    <property type="protein sequence ID" value="KAI8538754.1"/>
    <property type="molecule type" value="Genomic_DNA"/>
</dbReference>
<evidence type="ECO:0000313" key="2">
    <source>
        <dbReference type="Proteomes" id="UP001062846"/>
    </source>
</evidence>